<comment type="caution">
    <text evidence="1">The sequence shown here is derived from an EMBL/GenBank/DDBJ whole genome shotgun (WGS) entry which is preliminary data.</text>
</comment>
<reference evidence="1" key="1">
    <citation type="journal article" date="2014" name="Front. Microbiol.">
        <title>High frequency of phylogenetically diverse reductive dehalogenase-homologous genes in deep subseafloor sedimentary metagenomes.</title>
        <authorList>
            <person name="Kawai M."/>
            <person name="Futagami T."/>
            <person name="Toyoda A."/>
            <person name="Takaki Y."/>
            <person name="Nishi S."/>
            <person name="Hori S."/>
            <person name="Arai W."/>
            <person name="Tsubouchi T."/>
            <person name="Morono Y."/>
            <person name="Uchiyama I."/>
            <person name="Ito T."/>
            <person name="Fujiyama A."/>
            <person name="Inagaki F."/>
            <person name="Takami H."/>
        </authorList>
    </citation>
    <scope>NUCLEOTIDE SEQUENCE</scope>
    <source>
        <strain evidence="1">Expedition CK06-06</strain>
    </source>
</reference>
<accession>X1IZQ8</accession>
<sequence length="68" mass="7267">MSMGKQRKTDKTVRPLTTLSNLTPAAVTGGIPVNQLGSLPLGAYKTGTAFFDLDKLANQPLVLSEQKH</sequence>
<feature type="non-terminal residue" evidence="1">
    <location>
        <position position="68"/>
    </location>
</feature>
<protein>
    <submittedName>
        <fullName evidence="1">Uncharacterized protein</fullName>
    </submittedName>
</protein>
<dbReference type="EMBL" id="BARU01029059">
    <property type="protein sequence ID" value="GAH63018.1"/>
    <property type="molecule type" value="Genomic_DNA"/>
</dbReference>
<dbReference type="AlphaFoldDB" id="X1IZQ8"/>
<evidence type="ECO:0000313" key="1">
    <source>
        <dbReference type="EMBL" id="GAH63018.1"/>
    </source>
</evidence>
<gene>
    <name evidence="1" type="ORF">S03H2_46299</name>
</gene>
<name>X1IZQ8_9ZZZZ</name>
<organism evidence="1">
    <name type="scientific">marine sediment metagenome</name>
    <dbReference type="NCBI Taxonomy" id="412755"/>
    <lineage>
        <taxon>unclassified sequences</taxon>
        <taxon>metagenomes</taxon>
        <taxon>ecological metagenomes</taxon>
    </lineage>
</organism>
<proteinExistence type="predicted"/>